<dbReference type="Proteomes" id="UP000317648">
    <property type="component" value="Chromosome"/>
</dbReference>
<feature type="transmembrane region" description="Helical" evidence="1">
    <location>
        <begin position="12"/>
        <end position="34"/>
    </location>
</feature>
<keyword evidence="1" id="KW-0812">Transmembrane</keyword>
<dbReference type="KEGG" id="lcre:Pla8534_36360"/>
<keyword evidence="3" id="KW-1185">Reference proteome</keyword>
<name>A0A518DVF7_9BACT</name>
<evidence type="ECO:0000313" key="3">
    <source>
        <dbReference type="Proteomes" id="UP000317648"/>
    </source>
</evidence>
<dbReference type="EMBL" id="CP036433">
    <property type="protein sequence ID" value="QDU95819.1"/>
    <property type="molecule type" value="Genomic_DNA"/>
</dbReference>
<keyword evidence="1" id="KW-0472">Membrane</keyword>
<evidence type="ECO:0000313" key="2">
    <source>
        <dbReference type="EMBL" id="QDU95819.1"/>
    </source>
</evidence>
<reference evidence="2 3" key="1">
    <citation type="submission" date="2019-02" db="EMBL/GenBank/DDBJ databases">
        <title>Deep-cultivation of Planctomycetes and their phenomic and genomic characterization uncovers novel biology.</title>
        <authorList>
            <person name="Wiegand S."/>
            <person name="Jogler M."/>
            <person name="Boedeker C."/>
            <person name="Pinto D."/>
            <person name="Vollmers J."/>
            <person name="Rivas-Marin E."/>
            <person name="Kohn T."/>
            <person name="Peeters S.H."/>
            <person name="Heuer A."/>
            <person name="Rast P."/>
            <person name="Oberbeckmann S."/>
            <person name="Bunk B."/>
            <person name="Jeske O."/>
            <person name="Meyerdierks A."/>
            <person name="Storesund J.E."/>
            <person name="Kallscheuer N."/>
            <person name="Luecker S."/>
            <person name="Lage O.M."/>
            <person name="Pohl T."/>
            <person name="Merkel B.J."/>
            <person name="Hornburger P."/>
            <person name="Mueller R.-W."/>
            <person name="Bruemmer F."/>
            <person name="Labrenz M."/>
            <person name="Spormann A.M."/>
            <person name="Op den Camp H."/>
            <person name="Overmann J."/>
            <person name="Amann R."/>
            <person name="Jetten M.S.M."/>
            <person name="Mascher T."/>
            <person name="Medema M.H."/>
            <person name="Devos D.P."/>
            <person name="Kaster A.-K."/>
            <person name="Ovreas L."/>
            <person name="Rohde M."/>
            <person name="Galperin M.Y."/>
            <person name="Jogler C."/>
        </authorList>
    </citation>
    <scope>NUCLEOTIDE SEQUENCE [LARGE SCALE GENOMIC DNA]</scope>
    <source>
        <strain evidence="2 3">Pla85_3_4</strain>
    </source>
</reference>
<evidence type="ECO:0000256" key="1">
    <source>
        <dbReference type="SAM" id="Phobius"/>
    </source>
</evidence>
<gene>
    <name evidence="2" type="ORF">Pla8534_36360</name>
</gene>
<protein>
    <submittedName>
        <fullName evidence="2">Uncharacterized protein</fullName>
    </submittedName>
</protein>
<keyword evidence="1" id="KW-1133">Transmembrane helix</keyword>
<proteinExistence type="predicted"/>
<sequence length="53" mass="5838">MNEGLPASVRLLQLTATLYIVGLIWFLQIGHYSLLANVGVDEFSSYVDVAELP</sequence>
<dbReference type="AlphaFoldDB" id="A0A518DVF7"/>
<accession>A0A518DVF7</accession>
<organism evidence="2 3">
    <name type="scientific">Lignipirellula cremea</name>
    <dbReference type="NCBI Taxonomy" id="2528010"/>
    <lineage>
        <taxon>Bacteria</taxon>
        <taxon>Pseudomonadati</taxon>
        <taxon>Planctomycetota</taxon>
        <taxon>Planctomycetia</taxon>
        <taxon>Pirellulales</taxon>
        <taxon>Pirellulaceae</taxon>
        <taxon>Lignipirellula</taxon>
    </lineage>
</organism>